<reference evidence="21" key="2">
    <citation type="submission" date="2023-11" db="UniProtKB">
        <authorList>
            <consortium name="WormBaseParasite"/>
        </authorList>
    </citation>
    <scope>IDENTIFICATION</scope>
</reference>
<dbReference type="InterPro" id="IPR000504">
    <property type="entry name" value="RRM_dom"/>
</dbReference>
<evidence type="ECO:0000256" key="10">
    <source>
        <dbReference type="ARBA" id="ARBA00022833"/>
    </source>
</evidence>
<dbReference type="SUPFAM" id="SSF90229">
    <property type="entry name" value="CCCH zinc finger"/>
    <property type="match status" value="1"/>
</dbReference>
<accession>A0AA85JFR4</accession>
<evidence type="ECO:0000256" key="16">
    <source>
        <dbReference type="PROSITE-ProRule" id="PRU00723"/>
    </source>
</evidence>
<dbReference type="GO" id="GO:0008270">
    <property type="term" value="F:zinc ion binding"/>
    <property type="evidence" value="ECO:0007669"/>
    <property type="project" value="UniProtKB-KW"/>
</dbReference>
<protein>
    <recommendedName>
        <fullName evidence="4">Pre-mRNA-splicing factor RBM22</fullName>
    </recommendedName>
    <alternativeName>
        <fullName evidence="14">RNA-binding motif protein 22</fullName>
    </alternativeName>
</protein>
<evidence type="ECO:0000256" key="17">
    <source>
        <dbReference type="SAM" id="MobiDB-lite"/>
    </source>
</evidence>
<dbReference type="Pfam" id="PF00076">
    <property type="entry name" value="RRM_1"/>
    <property type="match status" value="1"/>
</dbReference>
<evidence type="ECO:0000259" key="18">
    <source>
        <dbReference type="PROSITE" id="PS50102"/>
    </source>
</evidence>
<dbReference type="Proteomes" id="UP000050795">
    <property type="component" value="Unassembled WGS sequence"/>
</dbReference>
<evidence type="ECO:0000256" key="13">
    <source>
        <dbReference type="ARBA" id="ARBA00023242"/>
    </source>
</evidence>
<keyword evidence="20" id="KW-1185">Reference proteome</keyword>
<dbReference type="GO" id="GO:0036002">
    <property type="term" value="F:pre-mRNA binding"/>
    <property type="evidence" value="ECO:0007669"/>
    <property type="project" value="TreeGrafter"/>
</dbReference>
<feature type="compositionally biased region" description="Basic and acidic residues" evidence="17">
    <location>
        <begin position="324"/>
        <end position="335"/>
    </location>
</feature>
<evidence type="ECO:0000256" key="15">
    <source>
        <dbReference type="PROSITE-ProRule" id="PRU00176"/>
    </source>
</evidence>
<keyword evidence="8" id="KW-0747">Spliceosome</keyword>
<organism evidence="20 21">
    <name type="scientific">Trichobilharzia regenti</name>
    <name type="common">Nasal bird schistosome</name>
    <dbReference type="NCBI Taxonomy" id="157069"/>
    <lineage>
        <taxon>Eukaryota</taxon>
        <taxon>Metazoa</taxon>
        <taxon>Spiralia</taxon>
        <taxon>Lophotrochozoa</taxon>
        <taxon>Platyhelminthes</taxon>
        <taxon>Trematoda</taxon>
        <taxon>Digenea</taxon>
        <taxon>Strigeidida</taxon>
        <taxon>Schistosomatoidea</taxon>
        <taxon>Schistosomatidae</taxon>
        <taxon>Trichobilharzia</taxon>
    </lineage>
</organism>
<sequence length="362" mass="39325">MGDVVLKLARTAPYYRRNRPHICSFWVKGECRRGEECPYRHEKPTDPDDPLSEQNLKDRYYGHDDPVAAKLLSKYDSMPKLTPPEDRTITTLYIGGIPEGMTEKDLRDHFYQFGELRSVNLHAKQRCAFIQFTTRSAAERAAERTYDRLILGGHRLTVNWGKSPAALAAANSHLSAETGDISLPPVPGLPLPPALPPTNLLNRAMSVGLSGGFFMAPPPPPPPPPPPFTRSLLNSTSDLASGDKMPIVSTIQIAPPVVEPLPPGEIFMRGPPPPPLPRYVVRPTAGLLQTPPSSVLPDPSSTGVLPPGPPPPPPPPPPSSKTVSSKESKSSKDTPADEALGIHYPSQNPQRMGSVPHTEQHD</sequence>
<dbReference type="FunFam" id="4.10.1000.10:FF:000006">
    <property type="entry name" value="Putative pre-mrna-splicing factor rbm22"/>
    <property type="match status" value="1"/>
</dbReference>
<feature type="compositionally biased region" description="Pro residues" evidence="17">
    <location>
        <begin position="306"/>
        <end position="319"/>
    </location>
</feature>
<dbReference type="SMART" id="SM00360">
    <property type="entry name" value="RRM"/>
    <property type="match status" value="1"/>
</dbReference>
<dbReference type="GO" id="GO:0006397">
    <property type="term" value="P:mRNA processing"/>
    <property type="evidence" value="ECO:0007669"/>
    <property type="project" value="UniProtKB-KW"/>
</dbReference>
<dbReference type="PROSITE" id="PS50102">
    <property type="entry name" value="RRM"/>
    <property type="match status" value="1"/>
</dbReference>
<evidence type="ECO:0000256" key="7">
    <source>
        <dbReference type="ARBA" id="ARBA00022723"/>
    </source>
</evidence>
<dbReference type="GO" id="GO:0000974">
    <property type="term" value="C:Prp19 complex"/>
    <property type="evidence" value="ECO:0007669"/>
    <property type="project" value="TreeGrafter"/>
</dbReference>
<evidence type="ECO:0000256" key="6">
    <source>
        <dbReference type="ARBA" id="ARBA00022664"/>
    </source>
</evidence>
<feature type="compositionally biased region" description="Pro residues" evidence="17">
    <location>
        <begin position="218"/>
        <end position="228"/>
    </location>
</feature>
<dbReference type="Gene3D" id="4.10.1000.10">
    <property type="entry name" value="Zinc finger, CCCH-type"/>
    <property type="match status" value="1"/>
</dbReference>
<keyword evidence="12" id="KW-0508">mRNA splicing</keyword>
<keyword evidence="7 16" id="KW-0479">Metal-binding</keyword>
<comment type="similarity">
    <text evidence="3">Belongs to the SLT11 family.</text>
</comment>
<evidence type="ECO:0000256" key="14">
    <source>
        <dbReference type="ARBA" id="ARBA00030793"/>
    </source>
</evidence>
<dbReference type="CDD" id="cd12224">
    <property type="entry name" value="RRM_RBM22"/>
    <property type="match status" value="1"/>
</dbReference>
<dbReference type="SMART" id="SM00356">
    <property type="entry name" value="ZnF_C3H1"/>
    <property type="match status" value="1"/>
</dbReference>
<dbReference type="SUPFAM" id="SSF54928">
    <property type="entry name" value="RNA-binding domain, RBD"/>
    <property type="match status" value="1"/>
</dbReference>
<reference evidence="20" key="1">
    <citation type="submission" date="2022-06" db="EMBL/GenBank/DDBJ databases">
        <authorList>
            <person name="Berger JAMES D."/>
            <person name="Berger JAMES D."/>
        </authorList>
    </citation>
    <scope>NUCLEOTIDE SEQUENCE [LARGE SCALE GENOMIC DNA]</scope>
</reference>
<evidence type="ECO:0000256" key="4">
    <source>
        <dbReference type="ARBA" id="ARBA00020031"/>
    </source>
</evidence>
<evidence type="ECO:0000256" key="12">
    <source>
        <dbReference type="ARBA" id="ARBA00023187"/>
    </source>
</evidence>
<keyword evidence="6" id="KW-0507">mRNA processing</keyword>
<evidence type="ECO:0000256" key="1">
    <source>
        <dbReference type="ARBA" id="ARBA00004123"/>
    </source>
</evidence>
<feature type="region of interest" description="Disordered" evidence="17">
    <location>
        <begin position="37"/>
        <end position="59"/>
    </location>
</feature>
<dbReference type="GO" id="GO:0008380">
    <property type="term" value="P:RNA splicing"/>
    <property type="evidence" value="ECO:0007669"/>
    <property type="project" value="UniProtKB-KW"/>
</dbReference>
<feature type="region of interest" description="Disordered" evidence="17">
    <location>
        <begin position="287"/>
        <end position="362"/>
    </location>
</feature>
<dbReference type="InterPro" id="IPR035979">
    <property type="entry name" value="RBD_domain_sf"/>
</dbReference>
<keyword evidence="10 16" id="KW-0862">Zinc</keyword>
<evidence type="ECO:0000256" key="5">
    <source>
        <dbReference type="ARBA" id="ARBA00022490"/>
    </source>
</evidence>
<feature type="zinc finger region" description="C3H1-type" evidence="16">
    <location>
        <begin position="17"/>
        <end position="44"/>
    </location>
</feature>
<keyword evidence="13" id="KW-0539">Nucleus</keyword>
<dbReference type="GO" id="GO:0071006">
    <property type="term" value="C:U2-type catalytic step 1 spliceosome"/>
    <property type="evidence" value="ECO:0007669"/>
    <property type="project" value="TreeGrafter"/>
</dbReference>
<proteinExistence type="inferred from homology"/>
<feature type="region of interest" description="Disordered" evidence="17">
    <location>
        <begin position="218"/>
        <end position="241"/>
    </location>
</feature>
<dbReference type="GO" id="GO:0017070">
    <property type="term" value="F:U6 snRNA binding"/>
    <property type="evidence" value="ECO:0007669"/>
    <property type="project" value="TreeGrafter"/>
</dbReference>
<evidence type="ECO:0000256" key="3">
    <source>
        <dbReference type="ARBA" id="ARBA00007781"/>
    </source>
</evidence>
<dbReference type="Gene3D" id="3.30.70.330">
    <property type="match status" value="1"/>
</dbReference>
<dbReference type="FunFam" id="3.30.70.330:FF:000476">
    <property type="entry name" value="Zinc finger CCCH domain-containing protein 4"/>
    <property type="match status" value="1"/>
</dbReference>
<feature type="compositionally biased region" description="Basic and acidic residues" evidence="17">
    <location>
        <begin position="37"/>
        <end position="46"/>
    </location>
</feature>
<dbReference type="InterPro" id="IPR039171">
    <property type="entry name" value="Cwc2/Slt11"/>
</dbReference>
<name>A0AA85JFR4_TRIRE</name>
<dbReference type="GO" id="GO:0071007">
    <property type="term" value="C:U2-type catalytic step 2 spliceosome"/>
    <property type="evidence" value="ECO:0007669"/>
    <property type="project" value="TreeGrafter"/>
</dbReference>
<evidence type="ECO:0000313" key="21">
    <source>
        <dbReference type="WBParaSite" id="TREG1_145340.1"/>
    </source>
</evidence>
<dbReference type="PANTHER" id="PTHR14089">
    <property type="entry name" value="PRE-MRNA-SPLICING FACTOR RBM22"/>
    <property type="match status" value="1"/>
</dbReference>
<dbReference type="InterPro" id="IPR057674">
    <property type="entry name" value="Znf-CCCH_RBM22"/>
</dbReference>
<feature type="domain" description="RRM" evidence="18">
    <location>
        <begin position="90"/>
        <end position="163"/>
    </location>
</feature>
<keyword evidence="5" id="KW-0963">Cytoplasm</keyword>
<keyword evidence="9 16" id="KW-0863">Zinc-finger</keyword>
<dbReference type="InterPro" id="IPR036855">
    <property type="entry name" value="Znf_CCCH_sf"/>
</dbReference>
<comment type="subcellular location">
    <subcellularLocation>
        <location evidence="2">Cytoplasm</location>
    </subcellularLocation>
    <subcellularLocation>
        <location evidence="1">Nucleus</location>
    </subcellularLocation>
</comment>
<dbReference type="InterPro" id="IPR000571">
    <property type="entry name" value="Znf_CCCH"/>
</dbReference>
<dbReference type="InterPro" id="IPR012677">
    <property type="entry name" value="Nucleotide-bd_a/b_plait_sf"/>
</dbReference>
<evidence type="ECO:0000256" key="8">
    <source>
        <dbReference type="ARBA" id="ARBA00022728"/>
    </source>
</evidence>
<dbReference type="WBParaSite" id="TREG1_145340.1">
    <property type="protein sequence ID" value="TREG1_145340.1"/>
    <property type="gene ID" value="TREG1_145340"/>
</dbReference>
<dbReference type="AlphaFoldDB" id="A0AA85JFR4"/>
<dbReference type="Pfam" id="PF25584">
    <property type="entry name" value="zf-CCCH_RBM22"/>
    <property type="match status" value="1"/>
</dbReference>
<evidence type="ECO:0000259" key="19">
    <source>
        <dbReference type="PROSITE" id="PS50103"/>
    </source>
</evidence>
<feature type="domain" description="C3H1-type" evidence="19">
    <location>
        <begin position="17"/>
        <end position="44"/>
    </location>
</feature>
<keyword evidence="11 15" id="KW-0694">RNA-binding</keyword>
<evidence type="ECO:0000256" key="9">
    <source>
        <dbReference type="ARBA" id="ARBA00022771"/>
    </source>
</evidence>
<evidence type="ECO:0000313" key="20">
    <source>
        <dbReference type="Proteomes" id="UP000050795"/>
    </source>
</evidence>
<evidence type="ECO:0000256" key="11">
    <source>
        <dbReference type="ARBA" id="ARBA00022884"/>
    </source>
</evidence>
<dbReference type="PANTHER" id="PTHR14089:SF6">
    <property type="entry name" value="PRE-MRNA-SPLICING FACTOR RBM22"/>
    <property type="match status" value="1"/>
</dbReference>
<dbReference type="PROSITE" id="PS50103">
    <property type="entry name" value="ZF_C3H1"/>
    <property type="match status" value="1"/>
</dbReference>
<evidence type="ECO:0000256" key="2">
    <source>
        <dbReference type="ARBA" id="ARBA00004496"/>
    </source>
</evidence>